<evidence type="ECO:0000256" key="2">
    <source>
        <dbReference type="ARBA" id="ARBA00022771"/>
    </source>
</evidence>
<keyword evidence="8" id="KW-1185">Reference proteome</keyword>
<reference evidence="7 8" key="1">
    <citation type="submission" date="2019-01" db="EMBL/GenBank/DDBJ databases">
        <title>Sequencing of cultivated peanut Arachis hypogaea provides insights into genome evolution and oil improvement.</title>
        <authorList>
            <person name="Chen X."/>
        </authorList>
    </citation>
    <scope>NUCLEOTIDE SEQUENCE [LARGE SCALE GENOMIC DNA]</scope>
    <source>
        <strain evidence="8">cv. Fuhuasheng</strain>
        <tissue evidence="7">Leaves</tissue>
    </source>
</reference>
<gene>
    <name evidence="7" type="ORF">Ahy_B05g079683</name>
</gene>
<evidence type="ECO:0000256" key="1">
    <source>
        <dbReference type="ARBA" id="ARBA00022723"/>
    </source>
</evidence>
<dbReference type="Pfam" id="PF04434">
    <property type="entry name" value="SWIM"/>
    <property type="match status" value="1"/>
</dbReference>
<accession>A0A444ZAL7</accession>
<feature type="domain" description="CCHC-type" evidence="5">
    <location>
        <begin position="397"/>
        <end position="412"/>
    </location>
</feature>
<evidence type="ECO:0000313" key="8">
    <source>
        <dbReference type="Proteomes" id="UP000289738"/>
    </source>
</evidence>
<dbReference type="EMBL" id="SDMP01000015">
    <property type="protein sequence ID" value="RYR11217.1"/>
    <property type="molecule type" value="Genomic_DNA"/>
</dbReference>
<dbReference type="GO" id="GO:0003676">
    <property type="term" value="F:nucleic acid binding"/>
    <property type="evidence" value="ECO:0007669"/>
    <property type="project" value="InterPro"/>
</dbReference>
<dbReference type="GO" id="GO:0008270">
    <property type="term" value="F:zinc ion binding"/>
    <property type="evidence" value="ECO:0007669"/>
    <property type="project" value="UniProtKB-KW"/>
</dbReference>
<dbReference type="InterPro" id="IPR006564">
    <property type="entry name" value="Znf_PMZ"/>
</dbReference>
<dbReference type="PROSITE" id="PS50966">
    <property type="entry name" value="ZF_SWIM"/>
    <property type="match status" value="1"/>
</dbReference>
<proteinExistence type="predicted"/>
<dbReference type="AlphaFoldDB" id="A0A444ZAL7"/>
<protein>
    <recommendedName>
        <fullName evidence="9">SWIM-type domain-containing protein</fullName>
    </recommendedName>
</protein>
<keyword evidence="1" id="KW-0479">Metal-binding</keyword>
<evidence type="ECO:0008006" key="9">
    <source>
        <dbReference type="Google" id="ProtNLM"/>
    </source>
</evidence>
<organism evidence="7 8">
    <name type="scientific">Arachis hypogaea</name>
    <name type="common">Peanut</name>
    <dbReference type="NCBI Taxonomy" id="3818"/>
    <lineage>
        <taxon>Eukaryota</taxon>
        <taxon>Viridiplantae</taxon>
        <taxon>Streptophyta</taxon>
        <taxon>Embryophyta</taxon>
        <taxon>Tracheophyta</taxon>
        <taxon>Spermatophyta</taxon>
        <taxon>Magnoliopsida</taxon>
        <taxon>eudicotyledons</taxon>
        <taxon>Gunneridae</taxon>
        <taxon>Pentapetalae</taxon>
        <taxon>rosids</taxon>
        <taxon>fabids</taxon>
        <taxon>Fabales</taxon>
        <taxon>Fabaceae</taxon>
        <taxon>Papilionoideae</taxon>
        <taxon>50 kb inversion clade</taxon>
        <taxon>dalbergioids sensu lato</taxon>
        <taxon>Dalbergieae</taxon>
        <taxon>Pterocarpus clade</taxon>
        <taxon>Arachis</taxon>
    </lineage>
</organism>
<keyword evidence="2 4" id="KW-0863">Zinc-finger</keyword>
<feature type="domain" description="SWIM-type" evidence="6">
    <location>
        <begin position="279"/>
        <end position="322"/>
    </location>
</feature>
<dbReference type="SMART" id="SM00575">
    <property type="entry name" value="ZnF_PMZ"/>
    <property type="match status" value="1"/>
</dbReference>
<evidence type="ECO:0000256" key="4">
    <source>
        <dbReference type="PROSITE-ProRule" id="PRU00047"/>
    </source>
</evidence>
<dbReference type="PROSITE" id="PS50158">
    <property type="entry name" value="ZF_CCHC"/>
    <property type="match status" value="1"/>
</dbReference>
<dbReference type="Proteomes" id="UP000289738">
    <property type="component" value="Chromosome B05"/>
</dbReference>
<sequence>MEGTANLMVYRDGEIIRNTHEGVRFVCQNPFSFVVPCTMTLMELQNGLCQSMENSTLMRTTQMRQPQIDLYVEFETVEVEGTQNDLEVGDDRAAVYEGMNSDSEEDFKATYEADDEDEDGDVGVEIAAENVVVHPSISQPMNVPPFMRVANPEDGEFRIEMEYSSRKTVVAAIRSYTIARGVDYDVYESEPQTFYAKCKINFLRAFKVPHLQKLVVNIGYSRTVEEYNINYKRLEDAESHERKRAGFTYSVFAQQRIEANMHQAGNIVVHCFDRRNEVFEVRKRTSEKVLVVDLVRRRCDCGHFQVERIPCYHVIACCANQRLDWQLYVHDVYKMTEVRKVYRFEFTPLGDAETWPSYEGPTLVANPALRQTSKGRPKLTRYLNEMDSRDMCGPRICHLCGAQGHSRSRCPQRAGPSGAGV</sequence>
<evidence type="ECO:0000259" key="5">
    <source>
        <dbReference type="PROSITE" id="PS50158"/>
    </source>
</evidence>
<evidence type="ECO:0000313" key="7">
    <source>
        <dbReference type="EMBL" id="RYR11217.1"/>
    </source>
</evidence>
<keyword evidence="3" id="KW-0862">Zinc</keyword>
<evidence type="ECO:0000256" key="3">
    <source>
        <dbReference type="ARBA" id="ARBA00022833"/>
    </source>
</evidence>
<comment type="caution">
    <text evidence="7">The sequence shown here is derived from an EMBL/GenBank/DDBJ whole genome shotgun (WGS) entry which is preliminary data.</text>
</comment>
<dbReference type="InterPro" id="IPR001878">
    <property type="entry name" value="Znf_CCHC"/>
</dbReference>
<name>A0A444ZAL7_ARAHY</name>
<evidence type="ECO:0000259" key="6">
    <source>
        <dbReference type="PROSITE" id="PS50966"/>
    </source>
</evidence>
<dbReference type="InterPro" id="IPR007527">
    <property type="entry name" value="Znf_SWIM"/>
</dbReference>